<dbReference type="InterPro" id="IPR004347">
    <property type="entry name" value="Pup_ligase/deamidase"/>
</dbReference>
<keyword evidence="1" id="KW-0436">Ligase</keyword>
<sequence>MNRRIYGLENEYGIICTSDRRGGKALSIQNAVMYLFREIISGRMYPDVFLENGARFYQDIGCHPEYATPECDDVSDLVSHDKAGERIIERLSVAAERKMQADGFLGRISVFKNNTDTPGNTYGCHENYLMDRRVSFRQLASQLIPFFVTRQVFAGAGKVKSTNRGGYAISQRAQHIREEISIATTTARGIINTRDEPHADREKYRRLHVIVGDSNMSEFATYLKIGTTAIILRMIEDNFIKQRLALRDSVRAIQQISEDITCTLGILECAKQYFEQAESDPVTDQIMARWEYVLTCLETDPMQLDRELDWVIKKKLIETYVASRQLKWNSAKVLMLDLQYHNIRPELGLYYKLEKEGHVERIVSDDAIEHAMHHPPETTRAKFRGRFVKLANERKILCGVNWSYIQLYEPYQKLFLSTDPLQAEYEEASRMIYSI</sequence>
<dbReference type="GO" id="GO:0010498">
    <property type="term" value="P:proteasomal protein catabolic process"/>
    <property type="evidence" value="ECO:0007669"/>
    <property type="project" value="InterPro"/>
</dbReference>
<reference evidence="1" key="1">
    <citation type="submission" date="2023-03" db="EMBL/GenBank/DDBJ databases">
        <authorList>
            <person name="Steffen K."/>
            <person name="Cardenas P."/>
        </authorList>
    </citation>
    <scope>NUCLEOTIDE SEQUENCE</scope>
</reference>
<dbReference type="GO" id="GO:0019941">
    <property type="term" value="P:modification-dependent protein catabolic process"/>
    <property type="evidence" value="ECO:0007669"/>
    <property type="project" value="InterPro"/>
</dbReference>
<dbReference type="AlphaFoldDB" id="A0AA35XKX4"/>
<protein>
    <submittedName>
        <fullName evidence="1">Pup--protein ligase</fullName>
    </submittedName>
</protein>
<evidence type="ECO:0000313" key="1">
    <source>
        <dbReference type="EMBL" id="CAI8056621.1"/>
    </source>
</evidence>
<accession>A0AA35XKX4</accession>
<keyword evidence="2" id="KW-1185">Reference proteome</keyword>
<dbReference type="PANTHER" id="PTHR42307:SF3">
    <property type="entry name" value="PUP--PROTEIN LIGASE"/>
    <property type="match status" value="1"/>
</dbReference>
<dbReference type="GO" id="GO:0005524">
    <property type="term" value="F:ATP binding"/>
    <property type="evidence" value="ECO:0007669"/>
    <property type="project" value="TreeGrafter"/>
</dbReference>
<dbReference type="EMBL" id="CASHTH010004376">
    <property type="protein sequence ID" value="CAI8056621.1"/>
    <property type="molecule type" value="Genomic_DNA"/>
</dbReference>
<name>A0AA35XKX4_GEOBA</name>
<dbReference type="Pfam" id="PF03136">
    <property type="entry name" value="Pup_ligase"/>
    <property type="match status" value="1"/>
</dbReference>
<dbReference type="PANTHER" id="PTHR42307">
    <property type="entry name" value="PUP DEAMIDASE/DEPUPYLASE"/>
    <property type="match status" value="1"/>
</dbReference>
<gene>
    <name evidence="1" type="ORF">GBAR_LOCUS30858</name>
</gene>
<dbReference type="GO" id="GO:0070490">
    <property type="term" value="P:protein pupylation"/>
    <property type="evidence" value="ECO:0007669"/>
    <property type="project" value="TreeGrafter"/>
</dbReference>
<comment type="caution">
    <text evidence="1">The sequence shown here is derived from an EMBL/GenBank/DDBJ whole genome shotgun (WGS) entry which is preliminary data.</text>
</comment>
<evidence type="ECO:0000313" key="2">
    <source>
        <dbReference type="Proteomes" id="UP001174909"/>
    </source>
</evidence>
<proteinExistence type="predicted"/>
<dbReference type="Proteomes" id="UP001174909">
    <property type="component" value="Unassembled WGS sequence"/>
</dbReference>
<dbReference type="GO" id="GO:0016874">
    <property type="term" value="F:ligase activity"/>
    <property type="evidence" value="ECO:0007669"/>
    <property type="project" value="UniProtKB-KW"/>
</dbReference>
<organism evidence="1 2">
    <name type="scientific">Geodia barretti</name>
    <name type="common">Barrett's horny sponge</name>
    <dbReference type="NCBI Taxonomy" id="519541"/>
    <lineage>
        <taxon>Eukaryota</taxon>
        <taxon>Metazoa</taxon>
        <taxon>Porifera</taxon>
        <taxon>Demospongiae</taxon>
        <taxon>Heteroscleromorpha</taxon>
        <taxon>Tetractinellida</taxon>
        <taxon>Astrophorina</taxon>
        <taxon>Geodiidae</taxon>
        <taxon>Geodia</taxon>
    </lineage>
</organism>